<reference evidence="3" key="1">
    <citation type="journal article" date="2015" name="Nature">
        <title>Complex archaea that bridge the gap between prokaryotes and eukaryotes.</title>
        <authorList>
            <person name="Spang A."/>
            <person name="Saw J.H."/>
            <person name="Jorgensen S.L."/>
            <person name="Zaremba-Niedzwiedzka K."/>
            <person name="Martijn J."/>
            <person name="Lind A.E."/>
            <person name="van Eijk R."/>
            <person name="Schleper C."/>
            <person name="Guy L."/>
            <person name="Ettema T.J."/>
        </authorList>
    </citation>
    <scope>NUCLEOTIDE SEQUENCE</scope>
</reference>
<name>A0A0F9BQB3_9ZZZZ</name>
<keyword evidence="1" id="KW-0472">Membrane</keyword>
<dbReference type="NCBIfam" id="NF033579">
    <property type="entry name" value="transpos_IS5_2"/>
    <property type="match status" value="1"/>
</dbReference>
<dbReference type="InterPro" id="IPR025668">
    <property type="entry name" value="Tnp_DDE_dom"/>
</dbReference>
<comment type="caution">
    <text evidence="3">The sequence shown here is derived from an EMBL/GenBank/DDBJ whole genome shotgun (WGS) entry which is preliminary data.</text>
</comment>
<feature type="transmembrane region" description="Helical" evidence="1">
    <location>
        <begin position="50"/>
        <end position="70"/>
    </location>
</feature>
<keyword evidence="1" id="KW-1133">Transmembrane helix</keyword>
<evidence type="ECO:0000313" key="3">
    <source>
        <dbReference type="EMBL" id="KKK92724.1"/>
    </source>
</evidence>
<dbReference type="InterPro" id="IPR053172">
    <property type="entry name" value="Tn903_transposase"/>
</dbReference>
<accession>A0A0F9BQB3</accession>
<dbReference type="Pfam" id="PF13737">
    <property type="entry name" value="DDE_Tnp_1_5"/>
    <property type="match status" value="1"/>
</dbReference>
<protein>
    <recommendedName>
        <fullName evidence="2">Transposase DDE domain-containing protein</fullName>
    </recommendedName>
</protein>
<organism evidence="3">
    <name type="scientific">marine sediment metagenome</name>
    <dbReference type="NCBI Taxonomy" id="412755"/>
    <lineage>
        <taxon>unclassified sequences</taxon>
        <taxon>metagenomes</taxon>
        <taxon>ecological metagenomes</taxon>
    </lineage>
</organism>
<sequence>MAKDKRSYKVRNWAAYNQALINRGKITLWIDQEAKDKWWAKKRKKNGRPFIYSDEAILCLLMIKAVYRLAYRPLQGFCQSLFEILHDEQRVPCYTQICRRASRLGQQVKKLSRKQPTDLVFDSTGLKVYGEGEWKVRKHGRGKRRTWRKFHIAMCPDSHEVMLFEVTDKDESDGRVMPELLELAPSSVTRVYGDGAYDTQTCYRAILGHGAEAVIPPRRNGICRDEIYFKSRTKALKIIAALGDDSAARTLWKKLCGYHRRSLVEATFSRFKRLLGDRLWSTKPGSIRSEIYAKCLALNRMTNVGMPKGVMV</sequence>
<keyword evidence="1" id="KW-0812">Transmembrane</keyword>
<proteinExistence type="predicted"/>
<dbReference type="PANTHER" id="PTHR34631:SF3">
    <property type="entry name" value="ISSOD12 TRANSPOSASE TNPA_ISSOD12"/>
    <property type="match status" value="1"/>
</dbReference>
<feature type="domain" description="Transposase DDE" evidence="2">
    <location>
        <begin position="21"/>
        <end position="131"/>
    </location>
</feature>
<dbReference type="EMBL" id="LAZR01048088">
    <property type="protein sequence ID" value="KKK92724.1"/>
    <property type="molecule type" value="Genomic_DNA"/>
</dbReference>
<evidence type="ECO:0000259" key="2">
    <source>
        <dbReference type="Pfam" id="PF13737"/>
    </source>
</evidence>
<evidence type="ECO:0000256" key="1">
    <source>
        <dbReference type="SAM" id="Phobius"/>
    </source>
</evidence>
<gene>
    <name evidence="3" type="ORF">LCGC14_2700070</name>
</gene>
<dbReference type="PANTHER" id="PTHR34631">
    <property type="match status" value="1"/>
</dbReference>
<dbReference type="AlphaFoldDB" id="A0A0F9BQB3"/>
<dbReference type="InterPro" id="IPR053520">
    <property type="entry name" value="Transposase_Tn903"/>
</dbReference>